<accession>A0A8J2U864</accession>
<comment type="caution">
    <text evidence="3">The sequence shown here is derived from an EMBL/GenBank/DDBJ whole genome shotgun (WGS) entry which is preliminary data.</text>
</comment>
<protein>
    <submittedName>
        <fullName evidence="3">Cupin</fullName>
    </submittedName>
</protein>
<evidence type="ECO:0000313" key="3">
    <source>
        <dbReference type="EMBL" id="GGA85054.1"/>
    </source>
</evidence>
<reference evidence="3" key="2">
    <citation type="submission" date="2020-09" db="EMBL/GenBank/DDBJ databases">
        <authorList>
            <person name="Sun Q."/>
            <person name="Zhou Y."/>
        </authorList>
    </citation>
    <scope>NUCLEOTIDE SEQUENCE</scope>
    <source>
        <strain evidence="3">CGMCC 1.15448</strain>
    </source>
</reference>
<dbReference type="InterPro" id="IPR013096">
    <property type="entry name" value="Cupin_2"/>
</dbReference>
<evidence type="ECO:0000259" key="2">
    <source>
        <dbReference type="Pfam" id="PF07883"/>
    </source>
</evidence>
<dbReference type="SUPFAM" id="SSF51182">
    <property type="entry name" value="RmlC-like cupins"/>
    <property type="match status" value="1"/>
</dbReference>
<feature type="signal peptide" evidence="1">
    <location>
        <begin position="1"/>
        <end position="26"/>
    </location>
</feature>
<dbReference type="Proteomes" id="UP000607559">
    <property type="component" value="Unassembled WGS sequence"/>
</dbReference>
<keyword evidence="1" id="KW-0732">Signal</keyword>
<name>A0A8J2U864_9BACT</name>
<dbReference type="RefSeq" id="WP_229688737.1">
    <property type="nucleotide sequence ID" value="NZ_BMJC01000001.1"/>
</dbReference>
<dbReference type="EMBL" id="BMJC01000001">
    <property type="protein sequence ID" value="GGA85054.1"/>
    <property type="molecule type" value="Genomic_DNA"/>
</dbReference>
<proteinExistence type="predicted"/>
<dbReference type="InterPro" id="IPR014710">
    <property type="entry name" value="RmlC-like_jellyroll"/>
</dbReference>
<dbReference type="Pfam" id="PF07883">
    <property type="entry name" value="Cupin_2"/>
    <property type="match status" value="1"/>
</dbReference>
<organism evidence="3 4">
    <name type="scientific">Puia dinghuensis</name>
    <dbReference type="NCBI Taxonomy" id="1792502"/>
    <lineage>
        <taxon>Bacteria</taxon>
        <taxon>Pseudomonadati</taxon>
        <taxon>Bacteroidota</taxon>
        <taxon>Chitinophagia</taxon>
        <taxon>Chitinophagales</taxon>
        <taxon>Chitinophagaceae</taxon>
        <taxon>Puia</taxon>
    </lineage>
</organism>
<dbReference type="InterPro" id="IPR047263">
    <property type="entry name" value="HNL-like_cupin"/>
</dbReference>
<keyword evidence="4" id="KW-1185">Reference proteome</keyword>
<dbReference type="CDD" id="cd02233">
    <property type="entry name" value="cupin_HNL-like"/>
    <property type="match status" value="1"/>
</dbReference>
<dbReference type="AlphaFoldDB" id="A0A8J2U864"/>
<feature type="chain" id="PRO_5035294252" evidence="1">
    <location>
        <begin position="27"/>
        <end position="158"/>
    </location>
</feature>
<reference evidence="3" key="1">
    <citation type="journal article" date="2014" name="Int. J. Syst. Evol. Microbiol.">
        <title>Complete genome sequence of Corynebacterium casei LMG S-19264T (=DSM 44701T), isolated from a smear-ripened cheese.</title>
        <authorList>
            <consortium name="US DOE Joint Genome Institute (JGI-PGF)"/>
            <person name="Walter F."/>
            <person name="Albersmeier A."/>
            <person name="Kalinowski J."/>
            <person name="Ruckert C."/>
        </authorList>
    </citation>
    <scope>NUCLEOTIDE SEQUENCE</scope>
    <source>
        <strain evidence="3">CGMCC 1.15448</strain>
    </source>
</reference>
<dbReference type="Gene3D" id="2.60.120.10">
    <property type="entry name" value="Jelly Rolls"/>
    <property type="match status" value="1"/>
</dbReference>
<dbReference type="PANTHER" id="PTHR43698">
    <property type="entry name" value="RIBD C-TERMINAL DOMAIN CONTAINING PROTEIN"/>
    <property type="match status" value="1"/>
</dbReference>
<evidence type="ECO:0000256" key="1">
    <source>
        <dbReference type="SAM" id="SignalP"/>
    </source>
</evidence>
<gene>
    <name evidence="3" type="ORF">GCM10011511_05100</name>
</gene>
<dbReference type="InterPro" id="IPR011051">
    <property type="entry name" value="RmlC_Cupin_sf"/>
</dbReference>
<dbReference type="PANTHER" id="PTHR43698:SF1">
    <property type="entry name" value="BLL4564 PROTEIN"/>
    <property type="match status" value="1"/>
</dbReference>
<feature type="domain" description="Cupin type-2" evidence="2">
    <location>
        <begin position="68"/>
        <end position="127"/>
    </location>
</feature>
<evidence type="ECO:0000313" key="4">
    <source>
        <dbReference type="Proteomes" id="UP000607559"/>
    </source>
</evidence>
<sequence>MKKCLIRYGMSLVVVFLLAGAGRLQAQEVSAPGSIPKGDKAPAAYFTGDVWVYPLGIDSAAHWLTAKVTFAPGAHSNWHKHPGAQVLVITDGVGYLKEKGKPVRVLHKGDVVTIPAGVEHWHGAKPDSGLVQIVVNPDISKGVTNWGTRVSDEQYHKP</sequence>